<dbReference type="SFLD" id="SFLDF00027">
    <property type="entry name" value="p-type_atpase"/>
    <property type="match status" value="1"/>
</dbReference>
<organism evidence="19 20">
    <name type="scientific">Clostridium niameyense</name>
    <dbReference type="NCBI Taxonomy" id="1622073"/>
    <lineage>
        <taxon>Bacteria</taxon>
        <taxon>Bacillati</taxon>
        <taxon>Bacillota</taxon>
        <taxon>Clostridia</taxon>
        <taxon>Eubacteriales</taxon>
        <taxon>Clostridiaceae</taxon>
        <taxon>Clostridium</taxon>
    </lineage>
</organism>
<keyword evidence="14 17" id="KW-0472">Membrane</keyword>
<evidence type="ECO:0000256" key="8">
    <source>
        <dbReference type="ARBA" id="ARBA00022741"/>
    </source>
</evidence>
<dbReference type="RefSeq" id="WP_163249495.1">
    <property type="nucleotide sequence ID" value="NZ_SXDP01000008.1"/>
</dbReference>
<dbReference type="Gene3D" id="3.40.1110.10">
    <property type="entry name" value="Calcium-transporting ATPase, cytoplasmic domain N"/>
    <property type="match status" value="1"/>
</dbReference>
<dbReference type="InterPro" id="IPR036412">
    <property type="entry name" value="HAD-like_sf"/>
</dbReference>
<dbReference type="AlphaFoldDB" id="A0A6M0RB26"/>
<evidence type="ECO:0000256" key="5">
    <source>
        <dbReference type="ARBA" id="ARBA00022553"/>
    </source>
</evidence>
<feature type="domain" description="HMA" evidence="18">
    <location>
        <begin position="3"/>
        <end position="71"/>
    </location>
</feature>
<dbReference type="CDD" id="cd00371">
    <property type="entry name" value="HMA"/>
    <property type="match status" value="1"/>
</dbReference>
<dbReference type="InterPro" id="IPR036163">
    <property type="entry name" value="HMA_dom_sf"/>
</dbReference>
<sequence>MKIKKEILLNGLNCANCAAKIEDKVQKLKKVNNAFLNFNTSTLMVEMDSSDEEIVFKSVEKIVNRIEPGVEVLDKAKYKQKNKVKIPSGNQIHVHNHIHDNGCHCHEHEHCNSNNDNDSHNHKKINLMQNKEIIRIIIGIILLGCATFVKTNIELKIGLYITAYILIGVDVLLTSIKNISRGQVFDENFLMSVATIAAIFVGQYPEAVAVMLFYKIGEYFQEKAVNKSRKSITELMNIRPDYANLQKSDNIMEVVSPESVKVDDVIVVKPGEKIPLDGIIVEGNSSVDTSAITGESLVREVSKDSEVLSGYINKNKLIKIKVTKTFGESTVSKILDLTENAAARKAKTEKFITKFAKYYTPIVVFSAMALAIVPKFVVSNYNAKEWIYKAAVFLVVSCPCALVISIPLSFFAGIGSASRKGILIKTGSALESLYDLDCVVFDKTGTLTKGIFKVSEINPKGISKEELLKYAAYVEVYSNHPIGKSVLRYYKEDIDNKIITKYEEIVGKGVKAYINDVEVIAGNENLMSELGIKYDKVSKEGVVLYISLNKKYVGNIVISDEVKEDSKKAVMLLKKMGINKTVMLTGDRKSTGETIGKRLGIDEICAELLPQDKVEKMKQLKENTNSKKKVMFVGDGVNDAPVLAMSDIGVSMGGVGSDAAIEASDLVLMLDEPSKLIDALKISKKTHKIVWENIIFILAIKVIVLVLAAFGIGTMWMAVFADVGVALISIINALRIL</sequence>
<dbReference type="InterPro" id="IPR027256">
    <property type="entry name" value="P-typ_ATPase_IB"/>
</dbReference>
<feature type="transmembrane region" description="Helical" evidence="17">
    <location>
        <begin position="390"/>
        <end position="415"/>
    </location>
</feature>
<feature type="transmembrane region" description="Helical" evidence="17">
    <location>
        <begin position="358"/>
        <end position="378"/>
    </location>
</feature>
<dbReference type="SUPFAM" id="SSF55008">
    <property type="entry name" value="HMA, heavy metal-associated domain"/>
    <property type="match status" value="1"/>
</dbReference>
<dbReference type="PANTHER" id="PTHR48085:SF5">
    <property type="entry name" value="CADMIUM_ZINC-TRANSPORTING ATPASE HMA4-RELATED"/>
    <property type="match status" value="1"/>
</dbReference>
<dbReference type="NCBIfam" id="TIGR01512">
    <property type="entry name" value="ATPase-IB2_Cd"/>
    <property type="match status" value="1"/>
</dbReference>
<keyword evidence="9" id="KW-0862">Zinc</keyword>
<evidence type="ECO:0000259" key="18">
    <source>
        <dbReference type="PROSITE" id="PS50846"/>
    </source>
</evidence>
<dbReference type="EMBL" id="SXDP01000008">
    <property type="protein sequence ID" value="NEZ47495.1"/>
    <property type="molecule type" value="Genomic_DNA"/>
</dbReference>
<feature type="transmembrane region" description="Helical" evidence="17">
    <location>
        <begin position="157"/>
        <end position="176"/>
    </location>
</feature>
<dbReference type="CDD" id="cd07548">
    <property type="entry name" value="P-type_ATPase-Cd_Zn_Co_like"/>
    <property type="match status" value="1"/>
</dbReference>
<accession>A0A6M0RB26</accession>
<comment type="subcellular location">
    <subcellularLocation>
        <location evidence="1">Cell membrane</location>
        <topology evidence="1">Multi-pass membrane protein</topology>
    </subcellularLocation>
</comment>
<evidence type="ECO:0000256" key="13">
    <source>
        <dbReference type="ARBA" id="ARBA00022989"/>
    </source>
</evidence>
<keyword evidence="10 17" id="KW-0067">ATP-binding</keyword>
<evidence type="ECO:0000256" key="9">
    <source>
        <dbReference type="ARBA" id="ARBA00022833"/>
    </source>
</evidence>
<keyword evidence="3 17" id="KW-1003">Cell membrane</keyword>
<dbReference type="SFLD" id="SFLDG00002">
    <property type="entry name" value="C1.7:_P-type_atpase_like"/>
    <property type="match status" value="1"/>
</dbReference>
<dbReference type="InterPro" id="IPR023299">
    <property type="entry name" value="ATPase_P-typ_cyto_dom_N"/>
</dbReference>
<dbReference type="NCBIfam" id="TIGR01525">
    <property type="entry name" value="ATPase-IB_hvy"/>
    <property type="match status" value="1"/>
</dbReference>
<dbReference type="InterPro" id="IPR023298">
    <property type="entry name" value="ATPase_P-typ_TM_dom_sf"/>
</dbReference>
<evidence type="ECO:0000256" key="16">
    <source>
        <dbReference type="ARBA" id="ARBA00049338"/>
    </source>
</evidence>
<dbReference type="EC" id="3.6.3.3" evidence="19"/>
<keyword evidence="4" id="KW-0104">Cadmium</keyword>
<dbReference type="GO" id="GO:0008551">
    <property type="term" value="F:P-type cadmium transporter activity"/>
    <property type="evidence" value="ECO:0007669"/>
    <property type="project" value="UniProtKB-EC"/>
</dbReference>
<evidence type="ECO:0000256" key="15">
    <source>
        <dbReference type="ARBA" id="ARBA00047308"/>
    </source>
</evidence>
<dbReference type="Proteomes" id="UP000473885">
    <property type="component" value="Unassembled WGS sequence"/>
</dbReference>
<dbReference type="SUPFAM" id="SSF81653">
    <property type="entry name" value="Calcium ATPase, transduction domain A"/>
    <property type="match status" value="1"/>
</dbReference>
<proteinExistence type="inferred from homology"/>
<comment type="catalytic activity">
    <reaction evidence="16">
        <text>Cd(2+)(in) + ATP + H2O = Cd(2+)(out) + ADP + phosphate + H(+)</text>
        <dbReference type="Rhea" id="RHEA:12132"/>
        <dbReference type="ChEBI" id="CHEBI:15377"/>
        <dbReference type="ChEBI" id="CHEBI:15378"/>
        <dbReference type="ChEBI" id="CHEBI:30616"/>
        <dbReference type="ChEBI" id="CHEBI:43474"/>
        <dbReference type="ChEBI" id="CHEBI:48775"/>
        <dbReference type="ChEBI" id="CHEBI:456216"/>
        <dbReference type="EC" id="7.2.2.21"/>
    </reaction>
</comment>
<evidence type="ECO:0000256" key="12">
    <source>
        <dbReference type="ARBA" id="ARBA00022967"/>
    </source>
</evidence>
<keyword evidence="5" id="KW-0597">Phosphoprotein</keyword>
<dbReference type="InterPro" id="IPR018303">
    <property type="entry name" value="ATPase_P-typ_P_site"/>
</dbReference>
<evidence type="ECO:0000256" key="11">
    <source>
        <dbReference type="ARBA" id="ARBA00022842"/>
    </source>
</evidence>
<dbReference type="GO" id="GO:0016887">
    <property type="term" value="F:ATP hydrolysis activity"/>
    <property type="evidence" value="ECO:0007669"/>
    <property type="project" value="InterPro"/>
</dbReference>
<keyword evidence="12" id="KW-1278">Translocase</keyword>
<keyword evidence="13 17" id="KW-1133">Transmembrane helix</keyword>
<keyword evidence="19" id="KW-0378">Hydrolase</keyword>
<dbReference type="InterPro" id="IPR001757">
    <property type="entry name" value="P_typ_ATPase"/>
</dbReference>
<evidence type="ECO:0000256" key="14">
    <source>
        <dbReference type="ARBA" id="ARBA00023136"/>
    </source>
</evidence>
<dbReference type="GO" id="GO:0016463">
    <property type="term" value="F:P-type zinc transporter activity"/>
    <property type="evidence" value="ECO:0007669"/>
    <property type="project" value="UniProtKB-EC"/>
</dbReference>
<dbReference type="Pfam" id="PF00702">
    <property type="entry name" value="Hydrolase"/>
    <property type="match status" value="1"/>
</dbReference>
<keyword evidence="11" id="KW-0460">Magnesium</keyword>
<keyword evidence="8 17" id="KW-0547">Nucleotide-binding</keyword>
<dbReference type="GO" id="GO:0046872">
    <property type="term" value="F:metal ion binding"/>
    <property type="evidence" value="ECO:0007669"/>
    <property type="project" value="UniProtKB-KW"/>
</dbReference>
<dbReference type="SUPFAM" id="SSF56784">
    <property type="entry name" value="HAD-like"/>
    <property type="match status" value="1"/>
</dbReference>
<evidence type="ECO:0000256" key="17">
    <source>
        <dbReference type="RuleBase" id="RU362081"/>
    </source>
</evidence>
<dbReference type="SUPFAM" id="SSF81665">
    <property type="entry name" value="Calcium ATPase, transmembrane domain M"/>
    <property type="match status" value="1"/>
</dbReference>
<dbReference type="InterPro" id="IPR023214">
    <property type="entry name" value="HAD_sf"/>
</dbReference>
<comment type="catalytic activity">
    <reaction evidence="15">
        <text>Zn(2+)(in) + ATP + H2O = Zn(2+)(out) + ADP + phosphate + H(+)</text>
        <dbReference type="Rhea" id="RHEA:20621"/>
        <dbReference type="ChEBI" id="CHEBI:15377"/>
        <dbReference type="ChEBI" id="CHEBI:15378"/>
        <dbReference type="ChEBI" id="CHEBI:29105"/>
        <dbReference type="ChEBI" id="CHEBI:30616"/>
        <dbReference type="ChEBI" id="CHEBI:43474"/>
        <dbReference type="ChEBI" id="CHEBI:456216"/>
        <dbReference type="EC" id="7.2.2.12"/>
    </reaction>
</comment>
<evidence type="ECO:0000256" key="4">
    <source>
        <dbReference type="ARBA" id="ARBA00022539"/>
    </source>
</evidence>
<evidence type="ECO:0000313" key="19">
    <source>
        <dbReference type="EMBL" id="NEZ47495.1"/>
    </source>
</evidence>
<dbReference type="Pfam" id="PF00403">
    <property type="entry name" value="HMA"/>
    <property type="match status" value="1"/>
</dbReference>
<dbReference type="InterPro" id="IPR051014">
    <property type="entry name" value="Cation_Transport_ATPase_IB"/>
</dbReference>
<dbReference type="InterPro" id="IPR008250">
    <property type="entry name" value="ATPase_P-typ_transduc_dom_A_sf"/>
</dbReference>
<dbReference type="Gene3D" id="3.30.70.100">
    <property type="match status" value="1"/>
</dbReference>
<keyword evidence="20" id="KW-1185">Reference proteome</keyword>
<evidence type="ECO:0000256" key="1">
    <source>
        <dbReference type="ARBA" id="ARBA00004651"/>
    </source>
</evidence>
<dbReference type="InterPro" id="IPR006121">
    <property type="entry name" value="HMA_dom"/>
</dbReference>
<dbReference type="FunFam" id="2.70.150.10:FF:000002">
    <property type="entry name" value="Copper-transporting ATPase 1, putative"/>
    <property type="match status" value="1"/>
</dbReference>
<reference evidence="19 20" key="1">
    <citation type="submission" date="2019-04" db="EMBL/GenBank/DDBJ databases">
        <title>Genome sequencing of Clostridium botulinum Groups I-IV and Clostridium butyricum.</title>
        <authorList>
            <person name="Brunt J."/>
            <person name="Van Vliet A.H.M."/>
            <person name="Stringer S.C."/>
            <person name="Carter A.T."/>
            <person name="Peck M.W."/>
        </authorList>
    </citation>
    <scope>NUCLEOTIDE SEQUENCE [LARGE SCALE GENOMIC DNA]</scope>
    <source>
        <strain evidence="19 20">IFR 18/094</strain>
    </source>
</reference>
<protein>
    <submittedName>
        <fullName evidence="19">Cadmium-translocating P-type ATPase</fullName>
        <ecNumber evidence="19">3.6.3.3</ecNumber>
    </submittedName>
</protein>
<dbReference type="FunFam" id="3.40.1110.10:FF:000066">
    <property type="entry name" value="Cadmium-translocating P-type ATPase"/>
    <property type="match status" value="1"/>
</dbReference>
<dbReference type="GO" id="GO:0005524">
    <property type="term" value="F:ATP binding"/>
    <property type="evidence" value="ECO:0007669"/>
    <property type="project" value="UniProtKB-UniRule"/>
</dbReference>
<evidence type="ECO:0000256" key="3">
    <source>
        <dbReference type="ARBA" id="ARBA00022475"/>
    </source>
</evidence>
<feature type="transmembrane region" description="Helical" evidence="17">
    <location>
        <begin position="690"/>
        <end position="710"/>
    </location>
</feature>
<dbReference type="InterPro" id="IPR044492">
    <property type="entry name" value="P_typ_ATPase_HD_dom"/>
</dbReference>
<evidence type="ECO:0000256" key="6">
    <source>
        <dbReference type="ARBA" id="ARBA00022692"/>
    </source>
</evidence>
<dbReference type="SFLD" id="SFLDS00003">
    <property type="entry name" value="Haloacid_Dehalogenase"/>
    <property type="match status" value="1"/>
</dbReference>
<dbReference type="Gene3D" id="3.40.50.1000">
    <property type="entry name" value="HAD superfamily/HAD-like"/>
    <property type="match status" value="1"/>
</dbReference>
<dbReference type="NCBIfam" id="TIGR01494">
    <property type="entry name" value="ATPase_P-type"/>
    <property type="match status" value="1"/>
</dbReference>
<dbReference type="PROSITE" id="PS50846">
    <property type="entry name" value="HMA_2"/>
    <property type="match status" value="1"/>
</dbReference>
<name>A0A6M0RB26_9CLOT</name>
<dbReference type="PROSITE" id="PS00154">
    <property type="entry name" value="ATPASE_E1_E2"/>
    <property type="match status" value="1"/>
</dbReference>
<gene>
    <name evidence="19" type="primary">cadA</name>
    <name evidence="19" type="ORF">FDF74_09855</name>
</gene>
<feature type="transmembrane region" description="Helical" evidence="17">
    <location>
        <begin position="133"/>
        <end position="151"/>
    </location>
</feature>
<evidence type="ECO:0000313" key="20">
    <source>
        <dbReference type="Proteomes" id="UP000473885"/>
    </source>
</evidence>
<feature type="transmembrane region" description="Helical" evidence="17">
    <location>
        <begin position="716"/>
        <end position="734"/>
    </location>
</feature>
<comment type="similarity">
    <text evidence="2 17">Belongs to the cation transport ATPase (P-type) (TC 3.A.3) family. Type IB subfamily.</text>
</comment>
<dbReference type="PRINTS" id="PR00119">
    <property type="entry name" value="CATATPASE"/>
</dbReference>
<dbReference type="GO" id="GO:0005886">
    <property type="term" value="C:plasma membrane"/>
    <property type="evidence" value="ECO:0007669"/>
    <property type="project" value="UniProtKB-SubCell"/>
</dbReference>
<keyword evidence="7 17" id="KW-0479">Metal-binding</keyword>
<evidence type="ECO:0000256" key="10">
    <source>
        <dbReference type="ARBA" id="ARBA00022840"/>
    </source>
</evidence>
<dbReference type="InterPro" id="IPR059000">
    <property type="entry name" value="ATPase_P-type_domA"/>
</dbReference>
<comment type="caution">
    <text evidence="19">The sequence shown here is derived from an EMBL/GenBank/DDBJ whole genome shotgun (WGS) entry which is preliminary data.</text>
</comment>
<evidence type="ECO:0000256" key="7">
    <source>
        <dbReference type="ARBA" id="ARBA00022723"/>
    </source>
</evidence>
<dbReference type="PANTHER" id="PTHR48085">
    <property type="entry name" value="CADMIUM/ZINC-TRANSPORTING ATPASE HMA2-RELATED"/>
    <property type="match status" value="1"/>
</dbReference>
<evidence type="ECO:0000256" key="2">
    <source>
        <dbReference type="ARBA" id="ARBA00006024"/>
    </source>
</evidence>
<dbReference type="Gene3D" id="2.70.150.10">
    <property type="entry name" value="Calcium-transporting ATPase, cytoplasmic transduction domain A"/>
    <property type="match status" value="1"/>
</dbReference>
<keyword evidence="6 17" id="KW-0812">Transmembrane</keyword>
<dbReference type="Pfam" id="PF00122">
    <property type="entry name" value="E1-E2_ATPase"/>
    <property type="match status" value="1"/>
</dbReference>
<dbReference type="PRINTS" id="PR00941">
    <property type="entry name" value="CDATPASE"/>
</dbReference>